<sequence>MGSSERSDNLCMGCGHHIVDQYLLCIDGDLWHERCVVCTVCFQPLEHSCHLRDGKLFCKYHYLRHFGICCLTCGHPIFPHETILRLDNLTLRHTERESEQDSCHWDTGLMQSILKADSEKDRHPPPTLNDSLYFHDSCFTCFRCQRLLCPGEPYVLRGSLPLCYVDYQKEMLEYNFRTRSSCPIVISGVQSDYANTVAAMKVTKTLEQVHSTMESMLEISQIRDDIDPGEIIPMITDYHPCSRPASSDGSSRGVPDRPEEEEEMFELDSDSGSGKNSKRPRTILTASQRRRFKSVFEMNPKPARKMREALATETGLNIRVVQVWFQNQRAKMKKLARRQAQEILQQSGRRLYSCNTRMIENQSTGHISPQGLNTDPSTTSPTRHNGSGLSSYNFDFADFEDRTTTALPQMELPDLKSVVTWSRVTENPAITSETQTLSVKQVTPNAAGETFSPSEMNPISGKPQSPMTFRMTPCSTVCTSVTMEPVSVPSGTQAMAVRLIPNIPILSGPFSSNSPLPCFEQISQVPPNASIADLILPSPVPPMDKLFSMQQSYFLS</sequence>
<dbReference type="InterPro" id="IPR050453">
    <property type="entry name" value="LIM_Homeobox_TF"/>
</dbReference>
<evidence type="ECO:0000313" key="15">
    <source>
        <dbReference type="EMBL" id="TPP62805.1"/>
    </source>
</evidence>
<evidence type="ECO:0000256" key="8">
    <source>
        <dbReference type="ARBA" id="ARBA00023242"/>
    </source>
</evidence>
<dbReference type="PANTHER" id="PTHR24208">
    <property type="entry name" value="LIM/HOMEOBOX PROTEIN LHX"/>
    <property type="match status" value="1"/>
</dbReference>
<dbReference type="PROSITE" id="PS50023">
    <property type="entry name" value="LIM_DOMAIN_2"/>
    <property type="match status" value="1"/>
</dbReference>
<keyword evidence="5 10" id="KW-0440">LIM domain</keyword>
<dbReference type="PROSITE" id="PS00478">
    <property type="entry name" value="LIM_DOMAIN_1"/>
    <property type="match status" value="1"/>
</dbReference>
<evidence type="ECO:0000256" key="5">
    <source>
        <dbReference type="ARBA" id="ARBA00023038"/>
    </source>
</evidence>
<dbReference type="SUPFAM" id="SSF57716">
    <property type="entry name" value="Glucocorticoid receptor-like (DNA-binding domain)"/>
    <property type="match status" value="2"/>
</dbReference>
<dbReference type="SUPFAM" id="SSF46689">
    <property type="entry name" value="Homeodomain-like"/>
    <property type="match status" value="1"/>
</dbReference>
<feature type="domain" description="LIM zinc-binding" evidence="13">
    <location>
        <begin position="9"/>
        <end position="68"/>
    </location>
</feature>
<dbReference type="InterPro" id="IPR017970">
    <property type="entry name" value="Homeobox_CS"/>
</dbReference>
<dbReference type="Gene3D" id="1.10.10.60">
    <property type="entry name" value="Homeodomain-like"/>
    <property type="match status" value="1"/>
</dbReference>
<feature type="compositionally biased region" description="Acidic residues" evidence="12">
    <location>
        <begin position="258"/>
        <end position="269"/>
    </location>
</feature>
<dbReference type="CDD" id="cd08368">
    <property type="entry name" value="LIM"/>
    <property type="match status" value="1"/>
</dbReference>
<reference evidence="15 16" key="1">
    <citation type="submission" date="2019-04" db="EMBL/GenBank/DDBJ databases">
        <title>Annotation for the trematode Fasciola gigantica.</title>
        <authorList>
            <person name="Choi Y.-J."/>
        </authorList>
    </citation>
    <scope>NUCLEOTIDE SEQUENCE [LARGE SCALE GENOMIC DNA]</scope>
    <source>
        <strain evidence="15">Uganda_cow_1</strain>
    </source>
</reference>
<evidence type="ECO:0000256" key="9">
    <source>
        <dbReference type="PROSITE-ProRule" id="PRU00108"/>
    </source>
</evidence>
<dbReference type="PANTHER" id="PTHR24208:SF166">
    <property type="entry name" value="LIM HOMEOBOX TRANSCRIPTION FACTOR 1 ALPHA, ISOFORM B"/>
    <property type="match status" value="1"/>
</dbReference>
<accession>A0A504YQ88</accession>
<evidence type="ECO:0000259" key="13">
    <source>
        <dbReference type="PROSITE" id="PS50023"/>
    </source>
</evidence>
<evidence type="ECO:0000256" key="10">
    <source>
        <dbReference type="PROSITE-ProRule" id="PRU00125"/>
    </source>
</evidence>
<comment type="caution">
    <text evidence="15">The sequence shown here is derived from an EMBL/GenBank/DDBJ whole genome shotgun (WGS) entry which is preliminary data.</text>
</comment>
<dbReference type="GO" id="GO:0000977">
    <property type="term" value="F:RNA polymerase II transcription regulatory region sequence-specific DNA binding"/>
    <property type="evidence" value="ECO:0007669"/>
    <property type="project" value="TreeGrafter"/>
</dbReference>
<feature type="region of interest" description="Disordered" evidence="12">
    <location>
        <begin position="237"/>
        <end position="283"/>
    </location>
</feature>
<dbReference type="EMBL" id="SUNJ01006423">
    <property type="protein sequence ID" value="TPP62805.1"/>
    <property type="molecule type" value="Genomic_DNA"/>
</dbReference>
<keyword evidence="16" id="KW-1185">Reference proteome</keyword>
<evidence type="ECO:0000256" key="3">
    <source>
        <dbReference type="ARBA" id="ARBA00022737"/>
    </source>
</evidence>
<evidence type="ECO:0000313" key="16">
    <source>
        <dbReference type="Proteomes" id="UP000316759"/>
    </source>
</evidence>
<dbReference type="Gene3D" id="2.10.110.10">
    <property type="entry name" value="Cysteine Rich Protein"/>
    <property type="match status" value="2"/>
</dbReference>
<dbReference type="PROSITE" id="PS00027">
    <property type="entry name" value="HOMEOBOX_1"/>
    <property type="match status" value="1"/>
</dbReference>
<dbReference type="Pfam" id="PF00412">
    <property type="entry name" value="LIM"/>
    <property type="match status" value="2"/>
</dbReference>
<evidence type="ECO:0000256" key="12">
    <source>
        <dbReference type="SAM" id="MobiDB-lite"/>
    </source>
</evidence>
<keyword evidence="6 9" id="KW-0238">DNA-binding</keyword>
<dbReference type="Proteomes" id="UP000316759">
    <property type="component" value="Unassembled WGS sequence"/>
</dbReference>
<feature type="domain" description="Homeobox" evidence="14">
    <location>
        <begin position="275"/>
        <end position="335"/>
    </location>
</feature>
<dbReference type="GO" id="GO:0000981">
    <property type="term" value="F:DNA-binding transcription factor activity, RNA polymerase II-specific"/>
    <property type="evidence" value="ECO:0007669"/>
    <property type="project" value="InterPro"/>
</dbReference>
<protein>
    <submittedName>
        <fullName evidence="15">LIM homeobox transcription factor 1-beta</fullName>
    </submittedName>
</protein>
<name>A0A504YQ88_FASGI</name>
<dbReference type="CDD" id="cd00086">
    <property type="entry name" value="homeodomain"/>
    <property type="match status" value="1"/>
</dbReference>
<dbReference type="AlphaFoldDB" id="A0A504YQ88"/>
<evidence type="ECO:0000256" key="11">
    <source>
        <dbReference type="RuleBase" id="RU000682"/>
    </source>
</evidence>
<evidence type="ECO:0000259" key="14">
    <source>
        <dbReference type="PROSITE" id="PS50071"/>
    </source>
</evidence>
<dbReference type="GO" id="GO:0005634">
    <property type="term" value="C:nucleus"/>
    <property type="evidence" value="ECO:0007669"/>
    <property type="project" value="UniProtKB-SubCell"/>
</dbReference>
<dbReference type="GO" id="GO:0030182">
    <property type="term" value="P:neuron differentiation"/>
    <property type="evidence" value="ECO:0007669"/>
    <property type="project" value="TreeGrafter"/>
</dbReference>
<evidence type="ECO:0000256" key="6">
    <source>
        <dbReference type="ARBA" id="ARBA00023125"/>
    </source>
</evidence>
<dbReference type="InterPro" id="IPR009057">
    <property type="entry name" value="Homeodomain-like_sf"/>
</dbReference>
<keyword evidence="7 9" id="KW-0371">Homeobox</keyword>
<dbReference type="STRING" id="46835.A0A504YQ88"/>
<evidence type="ECO:0000256" key="2">
    <source>
        <dbReference type="ARBA" id="ARBA00022723"/>
    </source>
</evidence>
<evidence type="ECO:0000256" key="4">
    <source>
        <dbReference type="ARBA" id="ARBA00022833"/>
    </source>
</evidence>
<dbReference type="OrthoDB" id="6159439at2759"/>
<keyword evidence="4 10" id="KW-0862">Zinc</keyword>
<gene>
    <name evidence="15" type="ORF">FGIG_10112</name>
</gene>
<keyword evidence="3" id="KW-0677">Repeat</keyword>
<dbReference type="InterPro" id="IPR001781">
    <property type="entry name" value="Znf_LIM"/>
</dbReference>
<dbReference type="SMART" id="SM00132">
    <property type="entry name" value="LIM"/>
    <property type="match status" value="2"/>
</dbReference>
<feature type="DNA-binding region" description="Homeobox" evidence="9">
    <location>
        <begin position="277"/>
        <end position="336"/>
    </location>
</feature>
<keyword evidence="2 10" id="KW-0479">Metal-binding</keyword>
<dbReference type="Pfam" id="PF00046">
    <property type="entry name" value="Homeodomain"/>
    <property type="match status" value="1"/>
</dbReference>
<dbReference type="FunFam" id="1.10.10.60:FF:000448">
    <property type="entry name" value="LIM/homeobox protein Lhx4"/>
    <property type="match status" value="1"/>
</dbReference>
<evidence type="ECO:0000256" key="1">
    <source>
        <dbReference type="ARBA" id="ARBA00004123"/>
    </source>
</evidence>
<keyword evidence="8 9" id="KW-0539">Nucleus</keyword>
<proteinExistence type="predicted"/>
<dbReference type="PROSITE" id="PS50071">
    <property type="entry name" value="HOMEOBOX_2"/>
    <property type="match status" value="1"/>
</dbReference>
<comment type="subcellular location">
    <subcellularLocation>
        <location evidence="1 9 11">Nucleus</location>
    </subcellularLocation>
</comment>
<dbReference type="SMART" id="SM00389">
    <property type="entry name" value="HOX"/>
    <property type="match status" value="1"/>
</dbReference>
<evidence type="ECO:0000256" key="7">
    <source>
        <dbReference type="ARBA" id="ARBA00023155"/>
    </source>
</evidence>
<dbReference type="GO" id="GO:0046872">
    <property type="term" value="F:metal ion binding"/>
    <property type="evidence" value="ECO:0007669"/>
    <property type="project" value="UniProtKB-KW"/>
</dbReference>
<dbReference type="InterPro" id="IPR001356">
    <property type="entry name" value="HD"/>
</dbReference>
<organism evidence="15 16">
    <name type="scientific">Fasciola gigantica</name>
    <name type="common">Giant liver fluke</name>
    <dbReference type="NCBI Taxonomy" id="46835"/>
    <lineage>
        <taxon>Eukaryota</taxon>
        <taxon>Metazoa</taxon>
        <taxon>Spiralia</taxon>
        <taxon>Lophotrochozoa</taxon>
        <taxon>Platyhelminthes</taxon>
        <taxon>Trematoda</taxon>
        <taxon>Digenea</taxon>
        <taxon>Plagiorchiida</taxon>
        <taxon>Echinostomata</taxon>
        <taxon>Echinostomatoidea</taxon>
        <taxon>Fasciolidae</taxon>
        <taxon>Fasciola</taxon>
    </lineage>
</organism>
<feature type="region of interest" description="Disordered" evidence="12">
    <location>
        <begin position="362"/>
        <end position="389"/>
    </location>
</feature>